<dbReference type="EMBL" id="JBANRG010000152">
    <property type="protein sequence ID" value="KAK7433554.1"/>
    <property type="molecule type" value="Genomic_DNA"/>
</dbReference>
<proteinExistence type="predicted"/>
<organism evidence="2 3">
    <name type="scientific">Marasmiellus scandens</name>
    <dbReference type="NCBI Taxonomy" id="2682957"/>
    <lineage>
        <taxon>Eukaryota</taxon>
        <taxon>Fungi</taxon>
        <taxon>Dikarya</taxon>
        <taxon>Basidiomycota</taxon>
        <taxon>Agaricomycotina</taxon>
        <taxon>Agaricomycetes</taxon>
        <taxon>Agaricomycetidae</taxon>
        <taxon>Agaricales</taxon>
        <taxon>Marasmiineae</taxon>
        <taxon>Omphalotaceae</taxon>
        <taxon>Marasmiellus</taxon>
    </lineage>
</organism>
<name>A0ABR1IL30_9AGAR</name>
<gene>
    <name evidence="2" type="primary">CDC48_4</name>
    <name evidence="2" type="ORF">VKT23_020728</name>
</gene>
<sequence>MFAQNLQQSRGFGNNFKFPGEGGPGAPGAPATGAPPSSNVGFTNEDGDDDLYA</sequence>
<evidence type="ECO:0000313" key="2">
    <source>
        <dbReference type="EMBL" id="KAK7433554.1"/>
    </source>
</evidence>
<feature type="compositionally biased region" description="Polar residues" evidence="1">
    <location>
        <begin position="1"/>
        <end position="12"/>
    </location>
</feature>
<keyword evidence="3" id="KW-1185">Reference proteome</keyword>
<dbReference type="Proteomes" id="UP001498398">
    <property type="component" value="Unassembled WGS sequence"/>
</dbReference>
<evidence type="ECO:0000313" key="3">
    <source>
        <dbReference type="Proteomes" id="UP001498398"/>
    </source>
</evidence>
<protein>
    <submittedName>
        <fullName evidence="2">AAA ATPase cdc48</fullName>
    </submittedName>
</protein>
<reference evidence="2 3" key="1">
    <citation type="submission" date="2024-01" db="EMBL/GenBank/DDBJ databases">
        <title>A draft genome for the cacao thread blight pathogen Marasmiellus scandens.</title>
        <authorList>
            <person name="Baruah I.K."/>
            <person name="Leung J."/>
            <person name="Bukari Y."/>
            <person name="Amoako-Attah I."/>
            <person name="Meinhardt L.W."/>
            <person name="Bailey B.A."/>
            <person name="Cohen S.P."/>
        </authorList>
    </citation>
    <scope>NUCLEOTIDE SEQUENCE [LARGE SCALE GENOMIC DNA]</scope>
    <source>
        <strain evidence="2 3">GH-19</strain>
    </source>
</reference>
<evidence type="ECO:0000256" key="1">
    <source>
        <dbReference type="SAM" id="MobiDB-lite"/>
    </source>
</evidence>
<accession>A0ABR1IL30</accession>
<feature type="region of interest" description="Disordered" evidence="1">
    <location>
        <begin position="1"/>
        <end position="53"/>
    </location>
</feature>
<comment type="caution">
    <text evidence="2">The sequence shown here is derived from an EMBL/GenBank/DDBJ whole genome shotgun (WGS) entry which is preliminary data.</text>
</comment>